<dbReference type="EMBL" id="JBHSQS010000028">
    <property type="protein sequence ID" value="MFC5927258.1"/>
    <property type="molecule type" value="Genomic_DNA"/>
</dbReference>
<gene>
    <name evidence="1" type="ORF">ACFQGL_28350</name>
</gene>
<accession>A0ABW1HEB1</accession>
<evidence type="ECO:0000313" key="1">
    <source>
        <dbReference type="EMBL" id="MFC5927258.1"/>
    </source>
</evidence>
<proteinExistence type="predicted"/>
<protein>
    <submittedName>
        <fullName evidence="1">Uncharacterized protein</fullName>
    </submittedName>
</protein>
<keyword evidence="2" id="KW-1185">Reference proteome</keyword>
<evidence type="ECO:0000313" key="2">
    <source>
        <dbReference type="Proteomes" id="UP001596226"/>
    </source>
</evidence>
<name>A0ABW1HEB1_9ACTN</name>
<dbReference type="Proteomes" id="UP001596226">
    <property type="component" value="Unassembled WGS sequence"/>
</dbReference>
<organism evidence="1 2">
    <name type="scientific">Micromonospora vulcania</name>
    <dbReference type="NCBI Taxonomy" id="1441873"/>
    <lineage>
        <taxon>Bacteria</taxon>
        <taxon>Bacillati</taxon>
        <taxon>Actinomycetota</taxon>
        <taxon>Actinomycetes</taxon>
        <taxon>Micromonosporales</taxon>
        <taxon>Micromonosporaceae</taxon>
        <taxon>Micromonospora</taxon>
    </lineage>
</organism>
<dbReference type="RefSeq" id="WP_377515631.1">
    <property type="nucleotide sequence ID" value="NZ_JBHSQS010000028.1"/>
</dbReference>
<comment type="caution">
    <text evidence="1">The sequence shown here is derived from an EMBL/GenBank/DDBJ whole genome shotgun (WGS) entry which is preliminary data.</text>
</comment>
<sequence>MTITAMRPPLDIRKSAPAPAQQATYLMVGPSGRLTVLEAPADGGGFRLGRRITTGAAYRVQLDECTVMWLEDDQQGRGVPNWTATQMALETTGLPYLGPWDEPYLCGPIIFTGAGRGAEPIGLTDRQFSLLVDAHAATELW</sequence>
<reference evidence="2" key="1">
    <citation type="journal article" date="2019" name="Int. J. Syst. Evol. Microbiol.">
        <title>The Global Catalogue of Microorganisms (GCM) 10K type strain sequencing project: providing services to taxonomists for standard genome sequencing and annotation.</title>
        <authorList>
            <consortium name="The Broad Institute Genomics Platform"/>
            <consortium name="The Broad Institute Genome Sequencing Center for Infectious Disease"/>
            <person name="Wu L."/>
            <person name="Ma J."/>
        </authorList>
    </citation>
    <scope>NUCLEOTIDE SEQUENCE [LARGE SCALE GENOMIC DNA]</scope>
    <source>
        <strain evidence="2">CGMCC 4.7144</strain>
    </source>
</reference>